<dbReference type="OrthoDB" id="9809265at2"/>
<sequence>MARPSVKEQRQAQILDAYEACVARYGIEGATLERIAEQAGLARALIRHNIGNRDELIDALVERFIKQTRQEIDEMMDELPKRNRLKVLTEWLFDPAHSDTQFVLVSDALFMAAINDPVLADKMRKWTMEFILAIEKLITDDYPDTDKKLVSAVAAGIVGIYFNVESLTPLGKLDKLAKDSKQAVLLLINLLK</sequence>
<accession>A0A545UJ60</accession>
<evidence type="ECO:0000256" key="2">
    <source>
        <dbReference type="ARBA" id="ARBA00023125"/>
    </source>
</evidence>
<feature type="domain" description="HTH tetR-type" evidence="5">
    <location>
        <begin position="8"/>
        <end position="68"/>
    </location>
</feature>
<keyword evidence="1" id="KW-0805">Transcription regulation</keyword>
<keyword evidence="2 4" id="KW-0238">DNA-binding</keyword>
<dbReference type="PROSITE" id="PS50977">
    <property type="entry name" value="HTH_TETR_2"/>
    <property type="match status" value="1"/>
</dbReference>
<evidence type="ECO:0000256" key="1">
    <source>
        <dbReference type="ARBA" id="ARBA00023015"/>
    </source>
</evidence>
<evidence type="ECO:0000256" key="4">
    <source>
        <dbReference type="PROSITE-ProRule" id="PRU00335"/>
    </source>
</evidence>
<evidence type="ECO:0000313" key="6">
    <source>
        <dbReference type="EMBL" id="TQV89495.1"/>
    </source>
</evidence>
<protein>
    <submittedName>
        <fullName evidence="6">TetR/AcrR family transcriptional regulator</fullName>
    </submittedName>
</protein>
<evidence type="ECO:0000313" key="7">
    <source>
        <dbReference type="Proteomes" id="UP000315439"/>
    </source>
</evidence>
<reference evidence="6 7" key="1">
    <citation type="submission" date="2019-07" db="EMBL/GenBank/DDBJ databases">
        <title>Draft genome for Aliikangiella sp. M105.</title>
        <authorList>
            <person name="Wang G."/>
        </authorList>
    </citation>
    <scope>NUCLEOTIDE SEQUENCE [LARGE SCALE GENOMIC DNA]</scope>
    <source>
        <strain evidence="6 7">M105</strain>
    </source>
</reference>
<dbReference type="RefSeq" id="WP_142891559.1">
    <property type="nucleotide sequence ID" value="NZ_ML660160.1"/>
</dbReference>
<evidence type="ECO:0000256" key="3">
    <source>
        <dbReference type="ARBA" id="ARBA00023163"/>
    </source>
</evidence>
<dbReference type="InterPro" id="IPR050109">
    <property type="entry name" value="HTH-type_TetR-like_transc_reg"/>
</dbReference>
<keyword evidence="7" id="KW-1185">Reference proteome</keyword>
<dbReference type="GO" id="GO:0000976">
    <property type="term" value="F:transcription cis-regulatory region binding"/>
    <property type="evidence" value="ECO:0007669"/>
    <property type="project" value="TreeGrafter"/>
</dbReference>
<organism evidence="6 7">
    <name type="scientific">Aliikangiella coralliicola</name>
    <dbReference type="NCBI Taxonomy" id="2592383"/>
    <lineage>
        <taxon>Bacteria</taxon>
        <taxon>Pseudomonadati</taxon>
        <taxon>Pseudomonadota</taxon>
        <taxon>Gammaproteobacteria</taxon>
        <taxon>Oceanospirillales</taxon>
        <taxon>Pleioneaceae</taxon>
        <taxon>Aliikangiella</taxon>
    </lineage>
</organism>
<keyword evidence="3" id="KW-0804">Transcription</keyword>
<dbReference type="Proteomes" id="UP000315439">
    <property type="component" value="Unassembled WGS sequence"/>
</dbReference>
<dbReference type="InterPro" id="IPR001647">
    <property type="entry name" value="HTH_TetR"/>
</dbReference>
<dbReference type="PANTHER" id="PTHR30055">
    <property type="entry name" value="HTH-TYPE TRANSCRIPTIONAL REGULATOR RUTR"/>
    <property type="match status" value="1"/>
</dbReference>
<dbReference type="PANTHER" id="PTHR30055:SF234">
    <property type="entry name" value="HTH-TYPE TRANSCRIPTIONAL REGULATOR BETI"/>
    <property type="match status" value="1"/>
</dbReference>
<dbReference type="Pfam" id="PF00440">
    <property type="entry name" value="TetR_N"/>
    <property type="match status" value="1"/>
</dbReference>
<proteinExistence type="predicted"/>
<comment type="caution">
    <text evidence="6">The sequence shown here is derived from an EMBL/GenBank/DDBJ whole genome shotgun (WGS) entry which is preliminary data.</text>
</comment>
<gene>
    <name evidence="6" type="ORF">FLL46_01025</name>
</gene>
<dbReference type="InterPro" id="IPR009057">
    <property type="entry name" value="Homeodomain-like_sf"/>
</dbReference>
<dbReference type="EMBL" id="VIKS01000001">
    <property type="protein sequence ID" value="TQV89495.1"/>
    <property type="molecule type" value="Genomic_DNA"/>
</dbReference>
<dbReference type="Gene3D" id="1.10.357.10">
    <property type="entry name" value="Tetracycline Repressor, domain 2"/>
    <property type="match status" value="1"/>
</dbReference>
<name>A0A545UJ60_9GAMM</name>
<evidence type="ECO:0000259" key="5">
    <source>
        <dbReference type="PROSITE" id="PS50977"/>
    </source>
</evidence>
<dbReference type="AlphaFoldDB" id="A0A545UJ60"/>
<dbReference type="SUPFAM" id="SSF46689">
    <property type="entry name" value="Homeodomain-like"/>
    <property type="match status" value="1"/>
</dbReference>
<feature type="DNA-binding region" description="H-T-H motif" evidence="4">
    <location>
        <begin position="31"/>
        <end position="50"/>
    </location>
</feature>
<dbReference type="GO" id="GO:0003700">
    <property type="term" value="F:DNA-binding transcription factor activity"/>
    <property type="evidence" value="ECO:0007669"/>
    <property type="project" value="TreeGrafter"/>
</dbReference>